<proteinExistence type="predicted"/>
<reference evidence="2 3" key="1">
    <citation type="submission" date="2023-07" db="EMBL/GenBank/DDBJ databases">
        <title>Comparative genomics of wheat-associated soil bacteria to identify genetic determinants of phenazine resistance.</title>
        <authorList>
            <person name="Mouncey N."/>
        </authorList>
    </citation>
    <scope>NUCLEOTIDE SEQUENCE [LARGE SCALE GENOMIC DNA]</scope>
    <source>
        <strain evidence="2 3">V2I4</strain>
    </source>
</reference>
<accession>A0ABU0TCI8</accession>
<keyword evidence="3" id="KW-1185">Reference proteome</keyword>
<feature type="compositionally biased region" description="Basic residues" evidence="1">
    <location>
        <begin position="1"/>
        <end position="21"/>
    </location>
</feature>
<name>A0ABU0TCI8_9ACTN</name>
<evidence type="ECO:0008006" key="4">
    <source>
        <dbReference type="Google" id="ProtNLM"/>
    </source>
</evidence>
<dbReference type="Proteomes" id="UP001230328">
    <property type="component" value="Unassembled WGS sequence"/>
</dbReference>
<evidence type="ECO:0000256" key="1">
    <source>
        <dbReference type="SAM" id="MobiDB-lite"/>
    </source>
</evidence>
<sequence length="190" mass="21487">MIRPMLVRRGRSRPEKHRRHGELRDQYKKQIGPLRLYLLLECAPLVVNPIEVADATFKHVFAQPERDFTYGEVRKIAEGIVRELKAAGKLHAAAEYSLEKIFDSYLTPDLTPVRETLRALDALCLAERRVIEAEMLHLLTTDGLAETVGGKASTKRVQRKNALAKLAEAEVDLELLEPFFAGMRGHCSDN</sequence>
<dbReference type="EMBL" id="JAUSZI010000003">
    <property type="protein sequence ID" value="MDQ1033539.1"/>
    <property type="molecule type" value="Genomic_DNA"/>
</dbReference>
<protein>
    <recommendedName>
        <fullName evidence="4">Transposase</fullName>
    </recommendedName>
</protein>
<organism evidence="2 3">
    <name type="scientific">Streptomyces umbrinus</name>
    <dbReference type="NCBI Taxonomy" id="67370"/>
    <lineage>
        <taxon>Bacteria</taxon>
        <taxon>Bacillati</taxon>
        <taxon>Actinomycetota</taxon>
        <taxon>Actinomycetes</taxon>
        <taxon>Kitasatosporales</taxon>
        <taxon>Streptomycetaceae</taxon>
        <taxon>Streptomyces</taxon>
        <taxon>Streptomyces phaeochromogenes group</taxon>
    </lineage>
</organism>
<dbReference type="RefSeq" id="WP_307532272.1">
    <property type="nucleotide sequence ID" value="NZ_JAUSZI010000003.1"/>
</dbReference>
<comment type="caution">
    <text evidence="2">The sequence shown here is derived from an EMBL/GenBank/DDBJ whole genome shotgun (WGS) entry which is preliminary data.</text>
</comment>
<evidence type="ECO:0000313" key="2">
    <source>
        <dbReference type="EMBL" id="MDQ1033539.1"/>
    </source>
</evidence>
<gene>
    <name evidence="2" type="ORF">QF035_011208</name>
</gene>
<feature type="region of interest" description="Disordered" evidence="1">
    <location>
        <begin position="1"/>
        <end position="23"/>
    </location>
</feature>
<evidence type="ECO:0000313" key="3">
    <source>
        <dbReference type="Proteomes" id="UP001230328"/>
    </source>
</evidence>